<proteinExistence type="predicted"/>
<evidence type="ECO:0000313" key="3">
    <source>
        <dbReference type="Proteomes" id="UP000030185"/>
    </source>
</evidence>
<evidence type="ECO:0008006" key="4">
    <source>
        <dbReference type="Google" id="ProtNLM"/>
    </source>
</evidence>
<dbReference type="Pfam" id="PF13573">
    <property type="entry name" value="SprB"/>
    <property type="match status" value="4"/>
</dbReference>
<dbReference type="OrthoDB" id="7794186at2"/>
<sequence>MRVKFLVLGFLLLFCVRKGYSQCNVTVDKTDVSCNGGNNGSASVNVAGGASNNCVTPPTTTYTCASGCTSTITTNTSDVTVGSGQQVCITMTGFNKGITMNGGTLIICGTATPSSVTFNGGTMIVNGTATFNSVSVNSSTAVLTNYGTINATNSFSIAGTFNNHGVCNITSGNLNDQSPSGIINNTNTITISSGDLNNNGTFVNSGTLIISGAWYHNPSSSMINNCNITAGSIQSGGFINNNGKITITNAFALNSNTVTTQPGSQVICGSFQFNSGSIVAAGSNCSSFKVNGNAIINTGTSVTGPVSICVTGATQNNSGQTISQLNCSCNIGSSTCTYSWSNGATTRSVSNLTAGTYTVNTTCSGCSTVVNTVTIGQPSAALAATASQTNVDCNGNSGSITLTVSGGTSPYTFSWKNASNQVVSTQQNPTGLVAGSYTVTITDNKNCTKQYTYTITQAGSGLTLSIPTPASVCKGGIYGEITLNVTGGTAPFKYTWKNALNVVVDSVQNPKNLPAGTYTVSVKDAGTCTYLATTTIPQVSLSIGVSTTNLNCYNGSNGAIGLTVTGGTTPYNYIWNNGAETASLSNLTAGNYSVIVYDSKMCTDTVNVTISSPAQLVTNTVSSNIHSRSDSGKVFLTVLGGTPGYSYVWKDTANVQIATTQNLIGVKQGIYTVTITDSKGCVVRTSGTVESSIDGLPTAQIFSVVNINGQSVQYDLDEAYVGAGLFRDVAGDSVNYIERQGSRWFVYGDSLVSDNYLTIELLKKFSAAPDSLAIEAMFHKGSYSFGNSYSQVDGVEISYFDGITLWTTQGNQDGSYFEIEGLVTDTEYFNTGGVKKSTGKFSCTLYDSAGNSMSISDATFSGFMCRH</sequence>
<feature type="signal peptide" evidence="1">
    <location>
        <begin position="1"/>
        <end position="21"/>
    </location>
</feature>
<dbReference type="EMBL" id="BBLT01000005">
    <property type="protein sequence ID" value="GAL85647.1"/>
    <property type="molecule type" value="Genomic_DNA"/>
</dbReference>
<name>A0A098LGR1_9BACT</name>
<dbReference type="RefSeq" id="WP_045464438.1">
    <property type="nucleotide sequence ID" value="NZ_BBLT01000005.1"/>
</dbReference>
<feature type="chain" id="PRO_5001937320" description="Ig-like domain-containing protein" evidence="1">
    <location>
        <begin position="22"/>
        <end position="867"/>
    </location>
</feature>
<organism evidence="2 3">
    <name type="scientific">Sporocytophaga myxococcoides</name>
    <dbReference type="NCBI Taxonomy" id="153721"/>
    <lineage>
        <taxon>Bacteria</taxon>
        <taxon>Pseudomonadati</taxon>
        <taxon>Bacteroidota</taxon>
        <taxon>Cytophagia</taxon>
        <taxon>Cytophagales</taxon>
        <taxon>Cytophagaceae</taxon>
        <taxon>Sporocytophaga</taxon>
    </lineage>
</organism>
<keyword evidence="3" id="KW-1185">Reference proteome</keyword>
<dbReference type="Proteomes" id="UP000030185">
    <property type="component" value="Unassembled WGS sequence"/>
</dbReference>
<dbReference type="eggNOG" id="COG3291">
    <property type="taxonomic scope" value="Bacteria"/>
</dbReference>
<keyword evidence="1" id="KW-0732">Signal</keyword>
<protein>
    <recommendedName>
        <fullName evidence="4">Ig-like domain-containing protein</fullName>
    </recommendedName>
</protein>
<dbReference type="InterPro" id="IPR025667">
    <property type="entry name" value="SprB_repeat"/>
</dbReference>
<comment type="caution">
    <text evidence="2">The sequence shown here is derived from an EMBL/GenBank/DDBJ whole genome shotgun (WGS) entry which is preliminary data.</text>
</comment>
<accession>A0A098LGR1</accession>
<evidence type="ECO:0000313" key="2">
    <source>
        <dbReference type="EMBL" id="GAL85647.1"/>
    </source>
</evidence>
<reference evidence="2 3" key="1">
    <citation type="submission" date="2014-09" db="EMBL/GenBank/DDBJ databases">
        <title>Sporocytophaga myxococcoides PG-01 genome sequencing.</title>
        <authorList>
            <person name="Liu L."/>
            <person name="Gao P.J."/>
            <person name="Chen G.J."/>
            <person name="Wang L.S."/>
        </authorList>
    </citation>
    <scope>NUCLEOTIDE SEQUENCE [LARGE SCALE GENOMIC DNA]</scope>
    <source>
        <strain evidence="2 3">PG-01</strain>
    </source>
</reference>
<evidence type="ECO:0000256" key="1">
    <source>
        <dbReference type="SAM" id="SignalP"/>
    </source>
</evidence>
<dbReference type="eggNOG" id="COG3210">
    <property type="taxonomic scope" value="Bacteria"/>
</dbReference>
<dbReference type="STRING" id="153721.MYP_2876"/>
<dbReference type="Gene3D" id="2.60.40.740">
    <property type="match status" value="3"/>
</dbReference>
<dbReference type="AlphaFoldDB" id="A0A098LGR1"/>
<gene>
    <name evidence="2" type="ORF">MYP_2876</name>
</gene>